<dbReference type="HOGENOM" id="CLU_008973_0_0_5"/>
<dbReference type="eggNOG" id="COG1305">
    <property type="taxonomic scope" value="Bacteria"/>
</dbReference>
<dbReference type="Gene3D" id="3.10.620.30">
    <property type="match status" value="1"/>
</dbReference>
<dbReference type="EMBL" id="CP000471">
    <property type="protein sequence ID" value="ABK42921.1"/>
    <property type="molecule type" value="Genomic_DNA"/>
</dbReference>
<dbReference type="Proteomes" id="UP000002586">
    <property type="component" value="Chromosome"/>
</dbReference>
<evidence type="ECO:0000313" key="3">
    <source>
        <dbReference type="Proteomes" id="UP000002586"/>
    </source>
</evidence>
<sequence>MEYRIKHTTLYQYSEPVTLCHNRAILKPKDGMGQKCHKFTLRIDPEPAIMESHKDAFGNTVHYFEIHEPHKQLEITATSQLTRTPVLLPPMAMENSPAWESVRSQFDAGDGNEDMVHVALYRMPSPMIPALPALAELTDPIFTPGRPILEATMAFTQAIHEGFKYDPEATTIATPITAVLAQRAGVCQDFAHIAVGALRQIGLAARYVSGYLETLPPPGQPRLEGADASHAWFSLYLPGLGWVDFDPTNGCMTESHHLVVAVGRDYADVPPVKGVVMGGWEHTLEVAVDVVRQTV</sequence>
<dbReference type="InterPro" id="IPR013589">
    <property type="entry name" value="Bac_transglu_N"/>
</dbReference>
<name>A0L4M8_MAGMM</name>
<dbReference type="PANTHER" id="PTHR33490">
    <property type="entry name" value="BLR5614 PROTEIN-RELATED"/>
    <property type="match status" value="1"/>
</dbReference>
<proteinExistence type="predicted"/>
<evidence type="ECO:0000313" key="2">
    <source>
        <dbReference type="EMBL" id="ABK42921.1"/>
    </source>
</evidence>
<dbReference type="AlphaFoldDB" id="A0L4M8"/>
<dbReference type="KEGG" id="mgm:Mmc1_0395"/>
<dbReference type="Pfam" id="PF01841">
    <property type="entry name" value="Transglut_core"/>
    <property type="match status" value="1"/>
</dbReference>
<dbReference type="InterPro" id="IPR002931">
    <property type="entry name" value="Transglutaminase-like"/>
</dbReference>
<keyword evidence="3" id="KW-1185">Reference proteome</keyword>
<dbReference type="SMART" id="SM00460">
    <property type="entry name" value="TGc"/>
    <property type="match status" value="1"/>
</dbReference>
<evidence type="ECO:0000259" key="1">
    <source>
        <dbReference type="SMART" id="SM00460"/>
    </source>
</evidence>
<feature type="domain" description="Transglutaminase-like" evidence="1">
    <location>
        <begin position="179"/>
        <end position="249"/>
    </location>
</feature>
<dbReference type="InterPro" id="IPR038765">
    <property type="entry name" value="Papain-like_cys_pep_sf"/>
</dbReference>
<accession>A0L4M8</accession>
<protein>
    <submittedName>
        <fullName evidence="2">Transglutaminase, N-terminal domain protein</fullName>
    </submittedName>
</protein>
<dbReference type="RefSeq" id="WP_011712091.1">
    <property type="nucleotide sequence ID" value="NC_008576.1"/>
</dbReference>
<dbReference type="Pfam" id="PF08379">
    <property type="entry name" value="Bact_transglu_N"/>
    <property type="match status" value="1"/>
</dbReference>
<gene>
    <name evidence="2" type="ordered locus">Mmc1_0395</name>
</gene>
<reference evidence="2 3" key="2">
    <citation type="journal article" date="2012" name="Int. J. Syst. Evol. Microbiol.">
        <title>Magnetococcus marinus gen. nov., sp. nov., a marine, magnetotactic bacterium that represents a novel lineage (Magnetococcaceae fam. nov.; Magnetococcales ord. nov.) at the base of the Alphaproteobacteria.</title>
        <authorList>
            <person name="Bazylinski D.A."/>
            <person name="Williams T.J."/>
            <person name="Lefevre C.T."/>
            <person name="Berg R.J."/>
            <person name="Zhang C.L."/>
            <person name="Bowser S.S."/>
            <person name="Dean A.J."/>
            <person name="Beveridge T.J."/>
        </authorList>
    </citation>
    <scope>NUCLEOTIDE SEQUENCE [LARGE SCALE GENOMIC DNA]</scope>
    <source>
        <strain evidence="3">ATCC BAA-1437 / JCM 17883 / MC-1</strain>
    </source>
</reference>
<reference evidence="3" key="1">
    <citation type="journal article" date="2009" name="Appl. Environ. Microbiol.">
        <title>Complete genome sequence of the chemolithoautotrophic marine magnetotactic coccus strain MC-1.</title>
        <authorList>
            <person name="Schubbe S."/>
            <person name="Williams T.J."/>
            <person name="Xie G."/>
            <person name="Kiss H.E."/>
            <person name="Brettin T.S."/>
            <person name="Martinez D."/>
            <person name="Ross C.A."/>
            <person name="Schuler D."/>
            <person name="Cox B.L."/>
            <person name="Nealson K.H."/>
            <person name="Bazylinski D.A."/>
        </authorList>
    </citation>
    <scope>NUCLEOTIDE SEQUENCE [LARGE SCALE GENOMIC DNA]</scope>
    <source>
        <strain evidence="3">ATCC BAA-1437 / JCM 17883 / MC-1</strain>
    </source>
</reference>
<dbReference type="PANTHER" id="PTHR33490:SF7">
    <property type="entry name" value="BLR2979 PROTEIN"/>
    <property type="match status" value="1"/>
</dbReference>
<dbReference type="SUPFAM" id="SSF54001">
    <property type="entry name" value="Cysteine proteinases"/>
    <property type="match status" value="1"/>
</dbReference>
<dbReference type="OrthoDB" id="9804023at2"/>
<dbReference type="STRING" id="156889.Mmc1_0395"/>
<organism evidence="2 3">
    <name type="scientific">Magnetococcus marinus (strain ATCC BAA-1437 / JCM 17883 / MC-1)</name>
    <dbReference type="NCBI Taxonomy" id="156889"/>
    <lineage>
        <taxon>Bacteria</taxon>
        <taxon>Pseudomonadati</taxon>
        <taxon>Pseudomonadota</taxon>
        <taxon>Magnetococcia</taxon>
        <taxon>Magnetococcales</taxon>
        <taxon>Magnetococcaceae</taxon>
        <taxon>Magnetococcus</taxon>
    </lineage>
</organism>